<dbReference type="Gene3D" id="3.80.10.10">
    <property type="entry name" value="Ribonuclease Inhibitor"/>
    <property type="match status" value="1"/>
</dbReference>
<dbReference type="EMBL" id="KV784353">
    <property type="protein sequence ID" value="OEU23003.1"/>
    <property type="molecule type" value="Genomic_DNA"/>
</dbReference>
<dbReference type="KEGG" id="fcy:FRACYDRAFT_267440"/>
<organism evidence="1 2">
    <name type="scientific">Fragilariopsis cylindrus CCMP1102</name>
    <dbReference type="NCBI Taxonomy" id="635003"/>
    <lineage>
        <taxon>Eukaryota</taxon>
        <taxon>Sar</taxon>
        <taxon>Stramenopiles</taxon>
        <taxon>Ochrophyta</taxon>
        <taxon>Bacillariophyta</taxon>
        <taxon>Bacillariophyceae</taxon>
        <taxon>Bacillariophycidae</taxon>
        <taxon>Bacillariales</taxon>
        <taxon>Bacillariaceae</taxon>
        <taxon>Fragilariopsis</taxon>
    </lineage>
</organism>
<proteinExistence type="predicted"/>
<gene>
    <name evidence="1" type="ORF">FRACYDRAFT_267440</name>
</gene>
<evidence type="ECO:0000313" key="2">
    <source>
        <dbReference type="Proteomes" id="UP000095751"/>
    </source>
</evidence>
<reference evidence="1 2" key="1">
    <citation type="submission" date="2016-09" db="EMBL/GenBank/DDBJ databases">
        <title>Extensive genetic diversity and differential bi-allelic expression allows diatom success in the polar Southern Ocean.</title>
        <authorList>
            <consortium name="DOE Joint Genome Institute"/>
            <person name="Mock T."/>
            <person name="Otillar R.P."/>
            <person name="Strauss J."/>
            <person name="Dupont C."/>
            <person name="Frickenhaus S."/>
            <person name="Maumus F."/>
            <person name="Mcmullan M."/>
            <person name="Sanges R."/>
            <person name="Schmutz J."/>
            <person name="Toseland A."/>
            <person name="Valas R."/>
            <person name="Veluchamy A."/>
            <person name="Ward B.J."/>
            <person name="Allen A."/>
            <person name="Barry K."/>
            <person name="Falciatore A."/>
            <person name="Ferrante M."/>
            <person name="Fortunato A.E."/>
            <person name="Gloeckner G."/>
            <person name="Gruber A."/>
            <person name="Hipkin R."/>
            <person name="Janech M."/>
            <person name="Kroth P."/>
            <person name="Leese F."/>
            <person name="Lindquist E."/>
            <person name="Lyon B.R."/>
            <person name="Martin J."/>
            <person name="Mayer C."/>
            <person name="Parker M."/>
            <person name="Quesneville H."/>
            <person name="Raymond J."/>
            <person name="Uhlig C."/>
            <person name="Valentin K.U."/>
            <person name="Worden A.Z."/>
            <person name="Armbrust E.V."/>
            <person name="Bowler C."/>
            <person name="Green B."/>
            <person name="Moulton V."/>
            <person name="Van Oosterhout C."/>
            <person name="Grigoriev I."/>
        </authorList>
    </citation>
    <scope>NUCLEOTIDE SEQUENCE [LARGE SCALE GENOMIC DNA]</scope>
    <source>
        <strain evidence="1 2">CCMP1102</strain>
    </source>
</reference>
<accession>A0A1E7FYV4</accession>
<evidence type="ECO:0000313" key="1">
    <source>
        <dbReference type="EMBL" id="OEU23003.1"/>
    </source>
</evidence>
<name>A0A1E7FYV4_9STRA</name>
<protein>
    <recommendedName>
        <fullName evidence="3">RNI-like protein</fullName>
    </recommendedName>
</protein>
<dbReference type="InParanoid" id="A0A1E7FYV4"/>
<dbReference type="Proteomes" id="UP000095751">
    <property type="component" value="Unassembled WGS sequence"/>
</dbReference>
<sequence>MLEMFPNLEVLSFRQCSRGIDTILNDDLSETRCSALHHPTNYLTSLLRLELDYCNMKNSMYSLIHCAFRQNLTHIGLSRCHLTEVHLEIFLFDVLQYFPNLVTADFSGNNVTTLRYIGKRLRNQIKDNKNKNKTTEVVEYSTKFRRLILKRNPFTVRAMLSPSSRTFLPLLHVYKGLSDFGLTDLSPEVDKLRRTNHVEKVFRKIPIGYMPIVLQESSSKDKSDVYAFLRYSPLLQLLLLRNDTKQDSNKRHKTSTESANVKTEPWVIVKR</sequence>
<dbReference type="AlphaFoldDB" id="A0A1E7FYV4"/>
<dbReference type="InterPro" id="IPR032675">
    <property type="entry name" value="LRR_dom_sf"/>
</dbReference>
<evidence type="ECO:0008006" key="3">
    <source>
        <dbReference type="Google" id="ProtNLM"/>
    </source>
</evidence>
<dbReference type="SUPFAM" id="SSF52047">
    <property type="entry name" value="RNI-like"/>
    <property type="match status" value="1"/>
</dbReference>
<keyword evidence="2" id="KW-1185">Reference proteome</keyword>